<protein>
    <submittedName>
        <fullName evidence="1">Uncharacterized protein</fullName>
    </submittedName>
</protein>
<dbReference type="STRING" id="307507.A0A2V0PC13"/>
<dbReference type="InterPro" id="IPR011990">
    <property type="entry name" value="TPR-like_helical_dom_sf"/>
</dbReference>
<dbReference type="InParanoid" id="A0A2V0PC13"/>
<dbReference type="Proteomes" id="UP000247498">
    <property type="component" value="Unassembled WGS sequence"/>
</dbReference>
<comment type="caution">
    <text evidence="1">The sequence shown here is derived from an EMBL/GenBank/DDBJ whole genome shotgun (WGS) entry which is preliminary data.</text>
</comment>
<evidence type="ECO:0000313" key="2">
    <source>
        <dbReference type="Proteomes" id="UP000247498"/>
    </source>
</evidence>
<keyword evidence="2" id="KW-1185">Reference proteome</keyword>
<reference evidence="1 2" key="1">
    <citation type="journal article" date="2018" name="Sci. Rep.">
        <title>Raphidocelis subcapitata (=Pseudokirchneriella subcapitata) provides an insight into genome evolution and environmental adaptations in the Sphaeropleales.</title>
        <authorList>
            <person name="Suzuki S."/>
            <person name="Yamaguchi H."/>
            <person name="Nakajima N."/>
            <person name="Kawachi M."/>
        </authorList>
    </citation>
    <scope>NUCLEOTIDE SEQUENCE [LARGE SCALE GENOMIC DNA]</scope>
    <source>
        <strain evidence="1 2">NIES-35</strain>
    </source>
</reference>
<dbReference type="AlphaFoldDB" id="A0A2V0PC13"/>
<dbReference type="OrthoDB" id="513975at2759"/>
<organism evidence="1 2">
    <name type="scientific">Raphidocelis subcapitata</name>
    <dbReference type="NCBI Taxonomy" id="307507"/>
    <lineage>
        <taxon>Eukaryota</taxon>
        <taxon>Viridiplantae</taxon>
        <taxon>Chlorophyta</taxon>
        <taxon>core chlorophytes</taxon>
        <taxon>Chlorophyceae</taxon>
        <taxon>CS clade</taxon>
        <taxon>Sphaeropleales</taxon>
        <taxon>Selenastraceae</taxon>
        <taxon>Raphidocelis</taxon>
    </lineage>
</organism>
<gene>
    <name evidence="1" type="ORF">Rsub_07381</name>
</gene>
<accession>A0A2V0PC13</accession>
<name>A0A2V0PC13_9CHLO</name>
<dbReference type="EMBL" id="BDRX01000054">
    <property type="protein sequence ID" value="GBF94645.1"/>
    <property type="molecule type" value="Genomic_DNA"/>
</dbReference>
<proteinExistence type="predicted"/>
<evidence type="ECO:0000313" key="1">
    <source>
        <dbReference type="EMBL" id="GBF94645.1"/>
    </source>
</evidence>
<dbReference type="Gene3D" id="1.25.40.10">
    <property type="entry name" value="Tetratricopeptide repeat domain"/>
    <property type="match status" value="1"/>
</dbReference>
<sequence length="435" mass="41568">MLRPLAAAVRCAPWAAAAAAAAAPGRWASAAAGPGGSVIDQMVAYARGEGGAAAVDVVRSGLTMAKGADASRLLLVLSELSGAQGDWGAAASAASQAAAAAAADAAAPAELRLSGLLLGVRACLAAGADDEAASTAAAGTAAAAAAAAGAQGGLPAVLSRLVRLSAGGGGGSAATAEPSADASGGAPPDLLAAAAAKLSADALLLSGGGGGGGGGNGSGAALEGAKALYRRAAEAAAAAADDGGGGVPDCGPLSRRFAREVEADASLGLAQVSMAAREWDDAEAALSAALKSAEAAGGEAAPLLAPVLCALGVVYSRSARVMYAEGMFREAAKLARLDPARLTVAPPSHALHPSLHAALAWRYCQLLSALPNRGGEAEAWEGAARALWGRSGAAASAHPIEAALGDRIALKGQGSHGGLALAALLPRRLLVAPAG</sequence>